<keyword evidence="2" id="KW-1185">Reference proteome</keyword>
<evidence type="ECO:0000313" key="1">
    <source>
        <dbReference type="EMBL" id="CAK8995026.1"/>
    </source>
</evidence>
<comment type="caution">
    <text evidence="1">The sequence shown here is derived from an EMBL/GenBank/DDBJ whole genome shotgun (WGS) entry which is preliminary data.</text>
</comment>
<dbReference type="Proteomes" id="UP001642484">
    <property type="component" value="Unassembled WGS sequence"/>
</dbReference>
<dbReference type="EMBL" id="CAXAMN010001547">
    <property type="protein sequence ID" value="CAK8995026.1"/>
    <property type="molecule type" value="Genomic_DNA"/>
</dbReference>
<sequence>MAGACCDLLGEHAFYRRALDLQRLYFHKAHWYSLSTHWRDSPLTESCPAHAQHWICCPVPVRGTVQYDAICHRSMVQAWLMDRYIYFDIHIYIYIYIIFIDLMHHLQQNMAVCLAVCFQVEPEGVFSGAAYDWWSRLPVAGEAEAVSEPASPGTGDEPSRCHRAWRRVDEGDTVHPSFLRGVGVTERPPVPKMRQWHFYEGLPQPGGH</sequence>
<accession>A0ABP0HXT7</accession>
<organism evidence="1 2">
    <name type="scientific">Durusdinium trenchii</name>
    <dbReference type="NCBI Taxonomy" id="1381693"/>
    <lineage>
        <taxon>Eukaryota</taxon>
        <taxon>Sar</taxon>
        <taxon>Alveolata</taxon>
        <taxon>Dinophyceae</taxon>
        <taxon>Suessiales</taxon>
        <taxon>Symbiodiniaceae</taxon>
        <taxon>Durusdinium</taxon>
    </lineage>
</organism>
<evidence type="ECO:0000313" key="2">
    <source>
        <dbReference type="Proteomes" id="UP001642484"/>
    </source>
</evidence>
<name>A0ABP0HXT7_9DINO</name>
<protein>
    <submittedName>
        <fullName evidence="1">Uncharacterized protein</fullName>
    </submittedName>
</protein>
<gene>
    <name evidence="1" type="ORF">CCMP2556_LOCUS3880</name>
</gene>
<proteinExistence type="predicted"/>
<reference evidence="1 2" key="1">
    <citation type="submission" date="2024-02" db="EMBL/GenBank/DDBJ databases">
        <authorList>
            <person name="Chen Y."/>
            <person name="Shah S."/>
            <person name="Dougan E. K."/>
            <person name="Thang M."/>
            <person name="Chan C."/>
        </authorList>
    </citation>
    <scope>NUCLEOTIDE SEQUENCE [LARGE SCALE GENOMIC DNA]</scope>
</reference>